<feature type="domain" description="FAD-binding" evidence="3">
    <location>
        <begin position="2"/>
        <end position="344"/>
    </location>
</feature>
<sequence length="406" mass="44627">MTKALIIGGGVAGPTTAIALQKAGIEPVVYEAYDRGADGIGQNLVLAVNGYSALLALGMDHLTDGFDIPRYRFHLGNGKQLAQVPNGAPLPDGTVARAITRSDLYTTLRDEAINRGIEVNFGKQLVDAKITDKGVTAFFADGTTAEGDLLVGADGLHSVTRKTIDPAELKFRYGGLWTTGGYATGVSAPSHTGTEFMYLGKRAFFCHIPDHEGRIWWYASVTRQKEPTPEELASLTPEAWRESLYELFAKDESSAVEIVKATEEIWPPRPIYDIPHLPKWHNGRMIVIGDACHATSPSAGQGVSMAIEDSVELARCLRDIPDIAEAFERFEEIRRKRVERVVEFGRQCGRALQVNGPLMRIGRDIFARVAYSERGSREGQEEMRWLYEHRIDWDTPIGRVGAGVGA</sequence>
<keyword evidence="5" id="KW-1185">Reference proteome</keyword>
<dbReference type="InterPro" id="IPR036188">
    <property type="entry name" value="FAD/NAD-bd_sf"/>
</dbReference>
<evidence type="ECO:0000313" key="4">
    <source>
        <dbReference type="EMBL" id="MFB9572748.1"/>
    </source>
</evidence>
<evidence type="ECO:0000313" key="5">
    <source>
        <dbReference type="Proteomes" id="UP001589710"/>
    </source>
</evidence>
<dbReference type="PANTHER" id="PTHR13789">
    <property type="entry name" value="MONOOXYGENASE"/>
    <property type="match status" value="1"/>
</dbReference>
<protein>
    <submittedName>
        <fullName evidence="4">NAD(P)/FAD-dependent oxidoreductase</fullName>
    </submittedName>
</protein>
<reference evidence="4 5" key="1">
    <citation type="submission" date="2024-09" db="EMBL/GenBank/DDBJ databases">
        <authorList>
            <person name="Sun Q."/>
            <person name="Mori K."/>
        </authorList>
    </citation>
    <scope>NUCLEOTIDE SEQUENCE [LARGE SCALE GENOMIC DNA]</scope>
    <source>
        <strain evidence="4 5">JCM 3331</strain>
    </source>
</reference>
<dbReference type="PRINTS" id="PR00420">
    <property type="entry name" value="RNGMNOXGNASE"/>
</dbReference>
<evidence type="ECO:0000256" key="1">
    <source>
        <dbReference type="ARBA" id="ARBA00023002"/>
    </source>
</evidence>
<dbReference type="PANTHER" id="PTHR13789:SF309">
    <property type="entry name" value="PUTATIVE (AFU_ORTHOLOGUE AFUA_6G14510)-RELATED"/>
    <property type="match status" value="1"/>
</dbReference>
<gene>
    <name evidence="4" type="ORF">ACFFTL_10530</name>
</gene>
<dbReference type="Pfam" id="PF01494">
    <property type="entry name" value="FAD_binding_3"/>
    <property type="match status" value="1"/>
</dbReference>
<proteinExistence type="predicted"/>
<organism evidence="4 5">
    <name type="scientific">Streptomyces yanii</name>
    <dbReference type="NCBI Taxonomy" id="78510"/>
    <lineage>
        <taxon>Bacteria</taxon>
        <taxon>Bacillati</taxon>
        <taxon>Actinomycetota</taxon>
        <taxon>Actinomycetes</taxon>
        <taxon>Kitasatosporales</taxon>
        <taxon>Streptomycetaceae</taxon>
        <taxon>Streptomyces</taxon>
    </lineage>
</organism>
<dbReference type="RefSeq" id="WP_345509542.1">
    <property type="nucleotide sequence ID" value="NZ_BAAAXD010000003.1"/>
</dbReference>
<evidence type="ECO:0000256" key="2">
    <source>
        <dbReference type="ARBA" id="ARBA00023033"/>
    </source>
</evidence>
<keyword evidence="2" id="KW-0503">Monooxygenase</keyword>
<accession>A0ABV5R4H8</accession>
<keyword evidence="1" id="KW-0560">Oxidoreductase</keyword>
<dbReference type="InterPro" id="IPR050493">
    <property type="entry name" value="FAD-dep_Monooxygenase_BioMet"/>
</dbReference>
<name>A0ABV5R4H8_9ACTN</name>
<dbReference type="EMBL" id="JBHMCG010000051">
    <property type="protein sequence ID" value="MFB9572748.1"/>
    <property type="molecule type" value="Genomic_DNA"/>
</dbReference>
<dbReference type="InterPro" id="IPR002938">
    <property type="entry name" value="FAD-bd"/>
</dbReference>
<comment type="caution">
    <text evidence="4">The sequence shown here is derived from an EMBL/GenBank/DDBJ whole genome shotgun (WGS) entry which is preliminary data.</text>
</comment>
<evidence type="ECO:0000259" key="3">
    <source>
        <dbReference type="Pfam" id="PF01494"/>
    </source>
</evidence>
<dbReference type="Gene3D" id="3.50.50.60">
    <property type="entry name" value="FAD/NAD(P)-binding domain"/>
    <property type="match status" value="1"/>
</dbReference>
<dbReference type="Proteomes" id="UP001589710">
    <property type="component" value="Unassembled WGS sequence"/>
</dbReference>
<dbReference type="SUPFAM" id="SSF51905">
    <property type="entry name" value="FAD/NAD(P)-binding domain"/>
    <property type="match status" value="1"/>
</dbReference>